<dbReference type="Proteomes" id="UP000186303">
    <property type="component" value="Chromosome 5"/>
</dbReference>
<evidence type="ECO:0008006" key="3">
    <source>
        <dbReference type="Google" id="ProtNLM"/>
    </source>
</evidence>
<dbReference type="SUPFAM" id="SSF55144">
    <property type="entry name" value="LigT-like"/>
    <property type="match status" value="1"/>
</dbReference>
<evidence type="ECO:0000313" key="1">
    <source>
        <dbReference type="EMBL" id="SHO78872.1"/>
    </source>
</evidence>
<dbReference type="PANTHER" id="PTHR37474:SF1">
    <property type="entry name" value="2'-5' RNA LIGASE FAMILY PROTEIN"/>
    <property type="match status" value="1"/>
</dbReference>
<organism evidence="1 2">
    <name type="scientific">Malassezia sympodialis (strain ATCC 42132)</name>
    <name type="common">Atopic eczema-associated yeast</name>
    <dbReference type="NCBI Taxonomy" id="1230383"/>
    <lineage>
        <taxon>Eukaryota</taxon>
        <taxon>Fungi</taxon>
        <taxon>Dikarya</taxon>
        <taxon>Basidiomycota</taxon>
        <taxon>Ustilaginomycotina</taxon>
        <taxon>Malasseziomycetes</taxon>
        <taxon>Malasseziales</taxon>
        <taxon>Malasseziaceae</taxon>
        <taxon>Malassezia</taxon>
    </lineage>
</organism>
<protein>
    <recommendedName>
        <fullName evidence="3">2'-5' RNA ligase family protein</fullName>
    </recommendedName>
</protein>
<accession>A0A1M8A8U9</accession>
<sequence>MEVVVAAKKGCHPPHMRAYTALVVVLLEPLGATAERRYQALQQIRHAHDAAYTRWLPHLTLIPPYQLHVPDEDPEPLATVSRSLDALAQALMPVCAKHMAHELNLSELHSFRLRRYHNIHLRPTRASGAPLVTLQRELSVAASSHIPRSARRREGFVPHASLGQSYSPEDTAHIQEEARRWLACRLPSEPAQLDEGLRVSIRQIQIMYKTSQQKGPYTLWRELSLSR</sequence>
<dbReference type="AlphaFoldDB" id="A0A1M8A8U9"/>
<dbReference type="Pfam" id="PF13563">
    <property type="entry name" value="2_5_RNA_ligase2"/>
    <property type="match status" value="1"/>
</dbReference>
<dbReference type="OrthoDB" id="10263155at2759"/>
<evidence type="ECO:0000313" key="2">
    <source>
        <dbReference type="Proteomes" id="UP000186303"/>
    </source>
</evidence>
<dbReference type="VEuPathDB" id="FungiDB:MSYG_3220"/>
<dbReference type="EMBL" id="LT671825">
    <property type="protein sequence ID" value="SHO78872.1"/>
    <property type="molecule type" value="Genomic_DNA"/>
</dbReference>
<gene>
    <name evidence="1" type="ORF">MSYG_3220</name>
</gene>
<name>A0A1M8A8U9_MALS4</name>
<dbReference type="Gene3D" id="3.90.1140.10">
    <property type="entry name" value="Cyclic phosphodiesterase"/>
    <property type="match status" value="1"/>
</dbReference>
<dbReference type="InterPro" id="IPR009097">
    <property type="entry name" value="Cyclic_Pdiesterase"/>
</dbReference>
<proteinExistence type="predicted"/>
<reference evidence="2" key="1">
    <citation type="journal article" date="2017" name="Nucleic Acids Res.">
        <title>Proteogenomics produces comprehensive and highly accurate protein-coding gene annotation in a complete genome assembly of Malassezia sympodialis.</title>
        <authorList>
            <person name="Zhu Y."/>
            <person name="Engstroem P.G."/>
            <person name="Tellgren-Roth C."/>
            <person name="Baudo C.D."/>
            <person name="Kennell J.C."/>
            <person name="Sun S."/>
            <person name="Billmyre R.B."/>
            <person name="Schroeder M.S."/>
            <person name="Andersson A."/>
            <person name="Holm T."/>
            <person name="Sigurgeirsson B."/>
            <person name="Wu G."/>
            <person name="Sankaranarayanan S.R."/>
            <person name="Siddharthan R."/>
            <person name="Sanyal K."/>
            <person name="Lundeberg J."/>
            <person name="Nystedt B."/>
            <person name="Boekhout T."/>
            <person name="Dawson T.L. Jr."/>
            <person name="Heitman J."/>
            <person name="Scheynius A."/>
            <person name="Lehtioe J."/>
        </authorList>
    </citation>
    <scope>NUCLEOTIDE SEQUENCE [LARGE SCALE GENOMIC DNA]</scope>
    <source>
        <strain evidence="2">ATCC 42132</strain>
    </source>
</reference>
<keyword evidence="2" id="KW-1185">Reference proteome</keyword>
<dbReference type="PANTHER" id="PTHR37474">
    <property type="entry name" value="RNA LIGASE/CYCLIC NUCLEOTIDE PHOSPHODIESTERASE"/>
    <property type="match status" value="1"/>
</dbReference>